<gene>
    <name evidence="3" type="ORF">SVUK_LOCUS18001</name>
</gene>
<evidence type="ECO:0000313" key="4">
    <source>
        <dbReference type="Proteomes" id="UP000270094"/>
    </source>
</evidence>
<sequence>MYGNVRLGVGGSISLSLWVPYWIVNKSGKRVRLIFLALQSCCFFFFEFFALGIPLILKQEAAESEAAGQMSEHEQAKDRHPLIGSWASQGTKLSATLQSQVRSHSRRASIETKRSA</sequence>
<reference evidence="3 4" key="1">
    <citation type="submission" date="2018-11" db="EMBL/GenBank/DDBJ databases">
        <authorList>
            <consortium name="Pathogen Informatics"/>
        </authorList>
    </citation>
    <scope>NUCLEOTIDE SEQUENCE [LARGE SCALE GENOMIC DNA]</scope>
</reference>
<name>A0A3P7JQ28_STRVU</name>
<feature type="transmembrane region" description="Helical" evidence="2">
    <location>
        <begin position="33"/>
        <end position="57"/>
    </location>
</feature>
<evidence type="ECO:0000256" key="2">
    <source>
        <dbReference type="SAM" id="Phobius"/>
    </source>
</evidence>
<dbReference type="AlphaFoldDB" id="A0A3P7JQ28"/>
<protein>
    <submittedName>
        <fullName evidence="3">Uncharacterized protein</fullName>
    </submittedName>
</protein>
<keyword evidence="2" id="KW-0812">Transmembrane</keyword>
<keyword evidence="2" id="KW-0472">Membrane</keyword>
<proteinExistence type="predicted"/>
<dbReference type="OrthoDB" id="5862630at2759"/>
<keyword evidence="4" id="KW-1185">Reference proteome</keyword>
<dbReference type="Proteomes" id="UP000270094">
    <property type="component" value="Unassembled WGS sequence"/>
</dbReference>
<feature type="region of interest" description="Disordered" evidence="1">
    <location>
        <begin position="94"/>
        <end position="116"/>
    </location>
</feature>
<feature type="transmembrane region" description="Helical" evidence="2">
    <location>
        <begin position="6"/>
        <end position="24"/>
    </location>
</feature>
<dbReference type="EMBL" id="UYYB01120520">
    <property type="protein sequence ID" value="VDM83003.1"/>
    <property type="molecule type" value="Genomic_DNA"/>
</dbReference>
<keyword evidence="2" id="KW-1133">Transmembrane helix</keyword>
<evidence type="ECO:0000256" key="1">
    <source>
        <dbReference type="SAM" id="MobiDB-lite"/>
    </source>
</evidence>
<accession>A0A3P7JQ28</accession>
<evidence type="ECO:0000313" key="3">
    <source>
        <dbReference type="EMBL" id="VDM83003.1"/>
    </source>
</evidence>
<organism evidence="3 4">
    <name type="scientific">Strongylus vulgaris</name>
    <name type="common">Blood worm</name>
    <dbReference type="NCBI Taxonomy" id="40348"/>
    <lineage>
        <taxon>Eukaryota</taxon>
        <taxon>Metazoa</taxon>
        <taxon>Ecdysozoa</taxon>
        <taxon>Nematoda</taxon>
        <taxon>Chromadorea</taxon>
        <taxon>Rhabditida</taxon>
        <taxon>Rhabditina</taxon>
        <taxon>Rhabditomorpha</taxon>
        <taxon>Strongyloidea</taxon>
        <taxon>Strongylidae</taxon>
        <taxon>Strongylus</taxon>
    </lineage>
</organism>